<dbReference type="EMBL" id="LRRD01000013">
    <property type="protein sequence ID" value="KXW58568.1"/>
    <property type="molecule type" value="Genomic_DNA"/>
</dbReference>
<comment type="similarity">
    <text evidence="5 14 16">Belongs to the RNase HII family.</text>
</comment>
<dbReference type="InterPro" id="IPR001352">
    <property type="entry name" value="RNase_HII/HIII"/>
</dbReference>
<evidence type="ECO:0000256" key="11">
    <source>
        <dbReference type="ARBA" id="ARBA00022759"/>
    </source>
</evidence>
<dbReference type="PROSITE" id="PS51975">
    <property type="entry name" value="RNASE_H_2"/>
    <property type="match status" value="1"/>
</dbReference>
<dbReference type="InterPro" id="IPR024567">
    <property type="entry name" value="RNase_HII/HIII_dom"/>
</dbReference>
<keyword evidence="13 14" id="KW-0464">Manganese</keyword>
<evidence type="ECO:0000256" key="7">
    <source>
        <dbReference type="ARBA" id="ARBA00019179"/>
    </source>
</evidence>
<dbReference type="PANTHER" id="PTHR10954:SF18">
    <property type="entry name" value="RIBONUCLEASE HII"/>
    <property type="match status" value="1"/>
</dbReference>
<dbReference type="Gene3D" id="3.30.420.10">
    <property type="entry name" value="Ribonuclease H-like superfamily/Ribonuclease H"/>
    <property type="match status" value="1"/>
</dbReference>
<comment type="cofactor">
    <cofactor evidence="14 15">
        <name>Mn(2+)</name>
        <dbReference type="ChEBI" id="CHEBI:29035"/>
    </cofactor>
    <cofactor evidence="14 15">
        <name>Mg(2+)</name>
        <dbReference type="ChEBI" id="CHEBI:18420"/>
    </cofactor>
    <text evidence="14 15">Manganese or magnesium. Binds 1 divalent metal ion per monomer in the absence of substrate. May bind a second metal ion after substrate binding.</text>
</comment>
<dbReference type="GO" id="GO:0003723">
    <property type="term" value="F:RNA binding"/>
    <property type="evidence" value="ECO:0007669"/>
    <property type="project" value="UniProtKB-UniRule"/>
</dbReference>
<dbReference type="SUPFAM" id="SSF53098">
    <property type="entry name" value="Ribonuclease H-like"/>
    <property type="match status" value="1"/>
</dbReference>
<dbReference type="NCBIfam" id="NF000595">
    <property type="entry name" value="PRK00015.1-3"/>
    <property type="match status" value="1"/>
</dbReference>
<dbReference type="Proteomes" id="UP000075653">
    <property type="component" value="Unassembled WGS sequence"/>
</dbReference>
<dbReference type="GO" id="GO:0005737">
    <property type="term" value="C:cytoplasm"/>
    <property type="evidence" value="ECO:0007669"/>
    <property type="project" value="UniProtKB-SubCell"/>
</dbReference>
<dbReference type="InterPro" id="IPR012337">
    <property type="entry name" value="RNaseH-like_sf"/>
</dbReference>
<dbReference type="CDD" id="cd07182">
    <property type="entry name" value="RNase_HII_bacteria_HII_like"/>
    <property type="match status" value="1"/>
</dbReference>
<evidence type="ECO:0000256" key="5">
    <source>
        <dbReference type="ARBA" id="ARBA00007383"/>
    </source>
</evidence>
<evidence type="ECO:0000256" key="1">
    <source>
        <dbReference type="ARBA" id="ARBA00000077"/>
    </source>
</evidence>
<evidence type="ECO:0000256" key="14">
    <source>
        <dbReference type="HAMAP-Rule" id="MF_00052"/>
    </source>
</evidence>
<evidence type="ECO:0000259" key="17">
    <source>
        <dbReference type="PROSITE" id="PS51975"/>
    </source>
</evidence>
<evidence type="ECO:0000256" key="9">
    <source>
        <dbReference type="ARBA" id="ARBA00022722"/>
    </source>
</evidence>
<evidence type="ECO:0000256" key="4">
    <source>
        <dbReference type="ARBA" id="ARBA00004496"/>
    </source>
</evidence>
<dbReference type="GO" id="GO:0004523">
    <property type="term" value="F:RNA-DNA hybrid ribonuclease activity"/>
    <property type="evidence" value="ECO:0007669"/>
    <property type="project" value="UniProtKB-UniRule"/>
</dbReference>
<gene>
    <name evidence="14 18" type="primary">rnhB</name>
    <name evidence="18" type="ORF">FEMY_09670</name>
</gene>
<sequence length="203" mass="21746">MRPDFCYRAQDSLPEFPAGACGVDEAGRGPLAGPVLAAAVILPIEVELKGLKDSKLLSPPQRIRLATEIRAVALTWAIGEASAAEIDALNILQATLLAMQRALAGLTQAPTEVWVDGLHAPSFSRLSRAVVKGDQRVTSISAASILAKTVRDAHMIHMADLYPGYGFERHKGYASAAHRAALQRQGPCPEHRRSFAPVRALLP</sequence>
<dbReference type="Pfam" id="PF01351">
    <property type="entry name" value="RNase_HII"/>
    <property type="match status" value="1"/>
</dbReference>
<dbReference type="PATRIC" id="fig|1789004.3.peg.982"/>
<comment type="cofactor">
    <cofactor evidence="2">
        <name>Mg(2+)</name>
        <dbReference type="ChEBI" id="CHEBI:18420"/>
    </cofactor>
</comment>
<dbReference type="GO" id="GO:0043137">
    <property type="term" value="P:DNA replication, removal of RNA primer"/>
    <property type="evidence" value="ECO:0007669"/>
    <property type="project" value="TreeGrafter"/>
</dbReference>
<comment type="function">
    <text evidence="3 14 16">Endonuclease that specifically degrades the RNA of RNA-DNA hybrids.</text>
</comment>
<dbReference type="EC" id="3.1.26.4" evidence="6 14"/>
<name>A0A149VZF2_9PROT</name>
<feature type="domain" description="RNase H type-2" evidence="17">
    <location>
        <begin position="18"/>
        <end position="203"/>
    </location>
</feature>
<keyword evidence="19" id="KW-1185">Reference proteome</keyword>
<feature type="binding site" evidence="14 15">
    <location>
        <position position="116"/>
    </location>
    <ligand>
        <name>a divalent metal cation</name>
        <dbReference type="ChEBI" id="CHEBI:60240"/>
    </ligand>
</feature>
<evidence type="ECO:0000313" key="19">
    <source>
        <dbReference type="Proteomes" id="UP000075653"/>
    </source>
</evidence>
<comment type="catalytic activity">
    <reaction evidence="1 14 15 16">
        <text>Endonucleolytic cleavage to 5'-phosphomonoester.</text>
        <dbReference type="EC" id="3.1.26.4"/>
    </reaction>
</comment>
<dbReference type="GO" id="GO:0006298">
    <property type="term" value="P:mismatch repair"/>
    <property type="evidence" value="ECO:0007669"/>
    <property type="project" value="TreeGrafter"/>
</dbReference>
<feature type="binding site" evidence="14 15">
    <location>
        <position position="25"/>
    </location>
    <ligand>
        <name>a divalent metal cation</name>
        <dbReference type="ChEBI" id="CHEBI:60240"/>
    </ligand>
</feature>
<keyword evidence="8 14" id="KW-0963">Cytoplasm</keyword>
<evidence type="ECO:0000256" key="12">
    <source>
        <dbReference type="ARBA" id="ARBA00022801"/>
    </source>
</evidence>
<keyword evidence="10 14" id="KW-0479">Metal-binding</keyword>
<proteinExistence type="inferred from homology"/>
<evidence type="ECO:0000256" key="10">
    <source>
        <dbReference type="ARBA" id="ARBA00022723"/>
    </source>
</evidence>
<dbReference type="RefSeq" id="WP_082783149.1">
    <property type="nucleotide sequence ID" value="NZ_LRRD01000013.1"/>
</dbReference>
<keyword evidence="11 14" id="KW-0255">Endonuclease</keyword>
<reference evidence="18 19" key="1">
    <citation type="submission" date="2016-01" db="EMBL/GenBank/DDBJ databases">
        <title>Genome sequence of the acidophilic iron oxidising Ferrovum strain Z-31.</title>
        <authorList>
            <person name="Poehlein A."/>
            <person name="Ullrich S.R."/>
            <person name="Schloemann M."/>
            <person name="Muehling M."/>
            <person name="Daniel R."/>
        </authorList>
    </citation>
    <scope>NUCLEOTIDE SEQUENCE [LARGE SCALE GENOMIC DNA]</scope>
    <source>
        <strain evidence="18 19">Z-31</strain>
    </source>
</reference>
<dbReference type="AlphaFoldDB" id="A0A149VZF2"/>
<dbReference type="PANTHER" id="PTHR10954">
    <property type="entry name" value="RIBONUCLEASE H2 SUBUNIT A"/>
    <property type="match status" value="1"/>
</dbReference>
<dbReference type="InterPro" id="IPR036397">
    <property type="entry name" value="RNaseH_sf"/>
</dbReference>
<accession>A0A149VZF2</accession>
<evidence type="ECO:0000256" key="2">
    <source>
        <dbReference type="ARBA" id="ARBA00001946"/>
    </source>
</evidence>
<dbReference type="GO" id="GO:0030145">
    <property type="term" value="F:manganese ion binding"/>
    <property type="evidence" value="ECO:0007669"/>
    <property type="project" value="UniProtKB-UniRule"/>
</dbReference>
<evidence type="ECO:0000256" key="8">
    <source>
        <dbReference type="ARBA" id="ARBA00022490"/>
    </source>
</evidence>
<comment type="subcellular location">
    <subcellularLocation>
        <location evidence="4 14">Cytoplasm</location>
    </subcellularLocation>
</comment>
<evidence type="ECO:0000256" key="13">
    <source>
        <dbReference type="ARBA" id="ARBA00023211"/>
    </source>
</evidence>
<dbReference type="GO" id="GO:0032299">
    <property type="term" value="C:ribonuclease H2 complex"/>
    <property type="evidence" value="ECO:0007669"/>
    <property type="project" value="TreeGrafter"/>
</dbReference>
<evidence type="ECO:0000313" key="18">
    <source>
        <dbReference type="EMBL" id="KXW58568.1"/>
    </source>
</evidence>
<organism evidence="18 19">
    <name type="scientific">Ferrovum myxofaciens</name>
    <dbReference type="NCBI Taxonomy" id="416213"/>
    <lineage>
        <taxon>Bacteria</taxon>
        <taxon>Pseudomonadati</taxon>
        <taxon>Pseudomonadota</taxon>
        <taxon>Betaproteobacteria</taxon>
        <taxon>Ferrovales</taxon>
        <taxon>Ferrovaceae</taxon>
        <taxon>Ferrovum</taxon>
    </lineage>
</organism>
<dbReference type="InterPro" id="IPR022898">
    <property type="entry name" value="RNase_HII"/>
</dbReference>
<evidence type="ECO:0000256" key="15">
    <source>
        <dbReference type="PROSITE-ProRule" id="PRU01319"/>
    </source>
</evidence>
<evidence type="ECO:0000256" key="16">
    <source>
        <dbReference type="RuleBase" id="RU003515"/>
    </source>
</evidence>
<keyword evidence="12 14" id="KW-0378">Hydrolase</keyword>
<keyword evidence="9 14" id="KW-0540">Nuclease</keyword>
<comment type="caution">
    <text evidence="18">The sequence shown here is derived from an EMBL/GenBank/DDBJ whole genome shotgun (WGS) entry which is preliminary data.</text>
</comment>
<dbReference type="HAMAP" id="MF_00052_B">
    <property type="entry name" value="RNase_HII_B"/>
    <property type="match status" value="1"/>
</dbReference>
<protein>
    <recommendedName>
        <fullName evidence="7 14">Ribonuclease HII</fullName>
        <shortName evidence="14">RNase HII</shortName>
        <ecNumber evidence="6 14">3.1.26.4</ecNumber>
    </recommendedName>
</protein>
<feature type="binding site" evidence="14 15">
    <location>
        <position position="24"/>
    </location>
    <ligand>
        <name>a divalent metal cation</name>
        <dbReference type="ChEBI" id="CHEBI:60240"/>
    </ligand>
</feature>
<dbReference type="STRING" id="1789004.FEMY_09670"/>
<evidence type="ECO:0000256" key="3">
    <source>
        <dbReference type="ARBA" id="ARBA00004065"/>
    </source>
</evidence>
<evidence type="ECO:0000256" key="6">
    <source>
        <dbReference type="ARBA" id="ARBA00012180"/>
    </source>
</evidence>